<evidence type="ECO:0000256" key="1">
    <source>
        <dbReference type="SAM" id="MobiDB-lite"/>
    </source>
</evidence>
<feature type="chain" id="PRO_5021379620" description="Cupredoxin" evidence="3">
    <location>
        <begin position="18"/>
        <end position="205"/>
    </location>
</feature>
<accession>A0A4Y7PXC9</accession>
<evidence type="ECO:0008006" key="6">
    <source>
        <dbReference type="Google" id="ProtNLM"/>
    </source>
</evidence>
<dbReference type="SUPFAM" id="SSF49503">
    <property type="entry name" value="Cupredoxins"/>
    <property type="match status" value="1"/>
</dbReference>
<keyword evidence="3" id="KW-0732">Signal</keyword>
<feature type="signal peptide" evidence="3">
    <location>
        <begin position="1"/>
        <end position="17"/>
    </location>
</feature>
<gene>
    <name evidence="4" type="ORF">BD410DRAFT_791434</name>
</gene>
<dbReference type="CDD" id="cd00920">
    <property type="entry name" value="Cupredoxin"/>
    <property type="match status" value="1"/>
</dbReference>
<feature type="transmembrane region" description="Helical" evidence="2">
    <location>
        <begin position="187"/>
        <end position="204"/>
    </location>
</feature>
<dbReference type="Proteomes" id="UP000294933">
    <property type="component" value="Unassembled WGS sequence"/>
</dbReference>
<dbReference type="PANTHER" id="PTHR34883">
    <property type="entry name" value="SERINE-RICH PROTEIN, PUTATIVE-RELATED-RELATED"/>
    <property type="match status" value="1"/>
</dbReference>
<evidence type="ECO:0000256" key="3">
    <source>
        <dbReference type="SAM" id="SignalP"/>
    </source>
</evidence>
<dbReference type="EMBL" id="ML170191">
    <property type="protein sequence ID" value="TDL20054.1"/>
    <property type="molecule type" value="Genomic_DNA"/>
</dbReference>
<sequence>MHAAFFAVFIFAIAVMAKDIVITVGLNAIASDPSKTFTPQRVEGKIGDNVIFNFTSGNHSVTQSTFGSPCIPAHITNSSINGFDSGLRPTNNGTAITTLSVPITPDNVGAPLWFYDASIGACGEGAVGVINSDESGNETLAGFERNAIRLNGSEENATTSYTSSTGSITRRPTATATQASSSAARPIIVELIIISAVFLTTIVIL</sequence>
<name>A0A4Y7PXC9_9AGAM</name>
<protein>
    <recommendedName>
        <fullName evidence="6">Cupredoxin</fullName>
    </recommendedName>
</protein>
<feature type="compositionally biased region" description="Low complexity" evidence="1">
    <location>
        <begin position="158"/>
        <end position="179"/>
    </location>
</feature>
<dbReference type="PANTHER" id="PTHR34883:SF15">
    <property type="entry name" value="EXTRACELLULAR SERINE-RICH PROTEIN"/>
    <property type="match status" value="1"/>
</dbReference>
<reference evidence="4 5" key="1">
    <citation type="submission" date="2018-06" db="EMBL/GenBank/DDBJ databases">
        <title>A transcriptomic atlas of mushroom development highlights an independent origin of complex multicellularity.</title>
        <authorList>
            <consortium name="DOE Joint Genome Institute"/>
            <person name="Krizsan K."/>
            <person name="Almasi E."/>
            <person name="Merenyi Z."/>
            <person name="Sahu N."/>
            <person name="Viragh M."/>
            <person name="Koszo T."/>
            <person name="Mondo S."/>
            <person name="Kiss B."/>
            <person name="Balint B."/>
            <person name="Kues U."/>
            <person name="Barry K."/>
            <person name="Hegedus J.C."/>
            <person name="Henrissat B."/>
            <person name="Johnson J."/>
            <person name="Lipzen A."/>
            <person name="Ohm R."/>
            <person name="Nagy I."/>
            <person name="Pangilinan J."/>
            <person name="Yan J."/>
            <person name="Xiong Y."/>
            <person name="Grigoriev I.V."/>
            <person name="Hibbett D.S."/>
            <person name="Nagy L.G."/>
        </authorList>
    </citation>
    <scope>NUCLEOTIDE SEQUENCE [LARGE SCALE GENOMIC DNA]</scope>
    <source>
        <strain evidence="4 5">SZMC22713</strain>
    </source>
</reference>
<dbReference type="VEuPathDB" id="FungiDB:BD410DRAFT_791434"/>
<evidence type="ECO:0000313" key="5">
    <source>
        <dbReference type="Proteomes" id="UP000294933"/>
    </source>
</evidence>
<keyword evidence="5" id="KW-1185">Reference proteome</keyword>
<evidence type="ECO:0000313" key="4">
    <source>
        <dbReference type="EMBL" id="TDL20054.1"/>
    </source>
</evidence>
<dbReference type="AlphaFoldDB" id="A0A4Y7PXC9"/>
<keyword evidence="2" id="KW-0812">Transmembrane</keyword>
<evidence type="ECO:0000256" key="2">
    <source>
        <dbReference type="SAM" id="Phobius"/>
    </source>
</evidence>
<keyword evidence="2" id="KW-1133">Transmembrane helix</keyword>
<feature type="region of interest" description="Disordered" evidence="1">
    <location>
        <begin position="154"/>
        <end position="179"/>
    </location>
</feature>
<dbReference type="OrthoDB" id="2331100at2759"/>
<dbReference type="InterPro" id="IPR052953">
    <property type="entry name" value="Ser-rich/MCO-related"/>
</dbReference>
<proteinExistence type="predicted"/>
<organism evidence="4 5">
    <name type="scientific">Rickenella mellea</name>
    <dbReference type="NCBI Taxonomy" id="50990"/>
    <lineage>
        <taxon>Eukaryota</taxon>
        <taxon>Fungi</taxon>
        <taxon>Dikarya</taxon>
        <taxon>Basidiomycota</taxon>
        <taxon>Agaricomycotina</taxon>
        <taxon>Agaricomycetes</taxon>
        <taxon>Hymenochaetales</taxon>
        <taxon>Rickenellaceae</taxon>
        <taxon>Rickenella</taxon>
    </lineage>
</organism>
<dbReference type="Gene3D" id="2.60.40.420">
    <property type="entry name" value="Cupredoxins - blue copper proteins"/>
    <property type="match status" value="1"/>
</dbReference>
<dbReference type="InterPro" id="IPR008972">
    <property type="entry name" value="Cupredoxin"/>
</dbReference>
<keyword evidence="2" id="KW-0472">Membrane</keyword>